<dbReference type="AlphaFoldDB" id="Q7NXH9"/>
<evidence type="ECO:0000313" key="2">
    <source>
        <dbReference type="Proteomes" id="UP000001424"/>
    </source>
</evidence>
<proteinExistence type="predicted"/>
<name>Q7NXH9_CHRVO</name>
<dbReference type="HOGENOM" id="CLU_3005839_0_0_4"/>
<dbReference type="KEGG" id="cvi:CV_1647"/>
<organism evidence="1 2">
    <name type="scientific">Chromobacterium violaceum (strain ATCC 12472 / DSM 30191 / JCM 1249 / CCUG 213 / NBRC 12614 / NCIMB 9131 / NCTC 9757 / MK)</name>
    <dbReference type="NCBI Taxonomy" id="243365"/>
    <lineage>
        <taxon>Bacteria</taxon>
        <taxon>Pseudomonadati</taxon>
        <taxon>Pseudomonadota</taxon>
        <taxon>Betaproteobacteria</taxon>
        <taxon>Neisseriales</taxon>
        <taxon>Chromobacteriaceae</taxon>
        <taxon>Chromobacterium</taxon>
    </lineage>
</organism>
<gene>
    <name evidence="1" type="ordered locus">CV_1647</name>
</gene>
<dbReference type="Proteomes" id="UP000001424">
    <property type="component" value="Chromosome"/>
</dbReference>
<protein>
    <submittedName>
        <fullName evidence="1">Uncharacterized protein</fullName>
    </submittedName>
</protein>
<reference evidence="1 2" key="1">
    <citation type="journal article" date="2003" name="Proc. Natl. Acad. Sci. U.S.A.">
        <title>The complete genome sequence of Chromobacterium violaceum reveals remarkable and exploitable bacterial adaptability.</title>
        <authorList>
            <person name="Vasconcelos A.T.R."/>
            <person name="de Almeida D.F."/>
            <person name="Almeida F.C."/>
            <person name="de Almeida L.G.P."/>
            <person name="de Almeida R."/>
            <person name="Goncalves J.A.A."/>
            <person name="Andrade E.M."/>
            <person name="Antonio R.V."/>
            <person name="Araripe J."/>
            <person name="de Araujo M.F.F."/>
            <person name="Filho S.A."/>
            <person name="Azevedo V."/>
            <person name="Batista A.J."/>
            <person name="Bataus L.A.M."/>
            <person name="Batista J.S."/>
            <person name="Belo A."/>
            <person name="vander Berg C."/>
            <person name="Blamey J."/>
            <person name="Bogo M."/>
            <person name="Bonato S."/>
            <person name="Bordignon J."/>
            <person name="Brito C.A."/>
            <person name="Brocchi M."/>
            <person name="Burity H.A."/>
            <person name="Camargo A.A."/>
            <person name="Cardoso D.D.P."/>
            <person name="Carneiro N.P."/>
            <person name="Carraro D.M."/>
            <person name="Carvalho C.M.B."/>
            <person name="Cascardo J.C.M."/>
            <person name="Cavada B.S."/>
            <person name="Chueire L.M.O."/>
            <person name="Pasa T.B.C."/>
            <person name="Duran N."/>
            <person name="Fagundes N."/>
            <person name="Falcao C.L."/>
            <person name="Fantinatti F."/>
            <person name="Farias I.P."/>
            <person name="Felipe M.S.S."/>
            <person name="Ferrari L.P."/>
            <person name="Ferro J.A."/>
            <person name="Ferro M.I.T."/>
            <person name="Franco G.R."/>
            <person name="Freitas N.S.A."/>
            <person name="Furlan L.R."/>
            <person name="Gazzinelli R.T."/>
            <person name="Gomes E.A."/>
            <person name="Goncalves P.R."/>
            <person name="Grangeiro T.B."/>
            <person name="Grattapaglia D."/>
            <person name="Grisard E.C."/>
            <person name="Guimaraes C.T."/>
            <person name="Hanna E.S."/>
            <person name="Hungria M."/>
            <person name="Jardim S.N."/>
            <person name="Laurino J."/>
            <person name="Leoi L.C.T."/>
            <person name="Fassarella L."/>
            <person name="Lima A."/>
            <person name="Loureiro M.F."/>
            <person name="Lyra M.C.P."/>
            <person name="Macedo M."/>
            <person name="Madeira H.M.F."/>
            <person name="Manfio G.P."/>
            <person name="Maranhao A.Q."/>
            <person name="Martins W.S."/>
            <person name="di Mauro S.M.Z."/>
            <person name="de Medeiros S.R.B."/>
            <person name="Meissner R.D.V."/>
            <person name="Menck C.F.M."/>
            <person name="Moreira M.A.M."/>
            <person name="Nascimento F.F."/>
            <person name="Nicolas M.F."/>
            <person name="Oliveira J.G."/>
            <person name="Oliveira S.C."/>
            <person name="Paixao R.F.C."/>
            <person name="Parente J.A."/>
            <person name="Pedrosa F.O."/>
            <person name="Pena S.J.D."/>
            <person name="Perreira J.O."/>
            <person name="Perreira M."/>
            <person name="Pinto L.S.R.C."/>
            <person name="Pinto L.S."/>
            <person name="Porto J.I.R."/>
            <person name="Potrich D.P."/>
            <person name="Neto C.E.R."/>
            <person name="Reis A.M.M."/>
            <person name="Rigo L.U."/>
            <person name="Rondinelli E."/>
            <person name="dos Santos E.B.P."/>
            <person name="Santos F.R."/>
            <person name="Schneider M.P.C."/>
            <person name="Seuanez H.N."/>
            <person name="Silva A.M.R."/>
            <person name="da Silva A.L.C."/>
            <person name="Silva D.W."/>
            <person name="Silva R."/>
            <person name="Simoes I.C."/>
            <person name="Simon D."/>
            <person name="Soares C.M.A."/>
            <person name="Soares R.B.A."/>
            <person name="Souza E.M."/>
            <person name="Souza K.R.L."/>
            <person name="Souza R.C."/>
            <person name="Steffens M.B.R."/>
            <person name="Steindel M."/>
            <person name="Teixeira S.R."/>
            <person name="Urmenyi T."/>
            <person name="Vettore A."/>
            <person name="Wassem R."/>
            <person name="Zaha A."/>
            <person name="Simpson A.J.G."/>
        </authorList>
    </citation>
    <scope>NUCLEOTIDE SEQUENCE [LARGE SCALE GENOMIC DNA]</scope>
    <source>
        <strain evidence="2">ATCC 12472 / DSM 30191 / JCM 1249 / NBRC 12614 / NCIMB 9131 / NCTC 9757</strain>
    </source>
</reference>
<accession>Q7NXH9</accession>
<sequence>MNLHDKNSIIMNCAIAAKCIKATINFTINGNFYIPYKLQILQIASTARKPENKLLM</sequence>
<dbReference type="EMBL" id="AE016825">
    <property type="protein sequence ID" value="AAQ59323.1"/>
    <property type="molecule type" value="Genomic_DNA"/>
</dbReference>
<keyword evidence="2" id="KW-1185">Reference proteome</keyword>
<evidence type="ECO:0000313" key="1">
    <source>
        <dbReference type="EMBL" id="AAQ59323.1"/>
    </source>
</evidence>